<proteinExistence type="predicted"/>
<name>A0A2U8HCA2_9RHOB</name>
<organism evidence="1 2">
    <name type="scientific">Alloyangia pacifica</name>
    <dbReference type="NCBI Taxonomy" id="311180"/>
    <lineage>
        <taxon>Bacteria</taxon>
        <taxon>Pseudomonadati</taxon>
        <taxon>Pseudomonadota</taxon>
        <taxon>Alphaproteobacteria</taxon>
        <taxon>Rhodobacterales</taxon>
        <taxon>Roseobacteraceae</taxon>
        <taxon>Alloyangia</taxon>
    </lineage>
</organism>
<dbReference type="KEGG" id="ypac:CEW88_06240"/>
<protein>
    <submittedName>
        <fullName evidence="1">Uncharacterized protein</fullName>
    </submittedName>
</protein>
<accession>A0A2U8HCA2</accession>
<evidence type="ECO:0000313" key="2">
    <source>
        <dbReference type="Proteomes" id="UP000244915"/>
    </source>
</evidence>
<reference evidence="1 2" key="1">
    <citation type="submission" date="2017-06" db="EMBL/GenBank/DDBJ databases">
        <title>Yangia sp. YSBP01 complete genome sequence.</title>
        <authorList>
            <person name="Woo J.-H."/>
            <person name="Kim H.-S."/>
        </authorList>
    </citation>
    <scope>NUCLEOTIDE SEQUENCE [LARGE SCALE GENOMIC DNA]</scope>
    <source>
        <strain evidence="1 2">YSBP01</strain>
    </source>
</reference>
<dbReference type="AlphaFoldDB" id="A0A2U8HCA2"/>
<dbReference type="Proteomes" id="UP000244915">
    <property type="component" value="Chromosome 1"/>
</dbReference>
<dbReference type="RefSeq" id="WP_108965182.1">
    <property type="nucleotide sequence ID" value="NZ_CP022189.1"/>
</dbReference>
<dbReference type="EMBL" id="CP022189">
    <property type="protein sequence ID" value="AWI83300.1"/>
    <property type="molecule type" value="Genomic_DNA"/>
</dbReference>
<gene>
    <name evidence="1" type="ORF">CEW88_06240</name>
</gene>
<evidence type="ECO:0000313" key="1">
    <source>
        <dbReference type="EMBL" id="AWI83300.1"/>
    </source>
</evidence>
<dbReference type="OrthoDB" id="9874333at2"/>
<sequence>MKHEIGYSTTAEACGARADLLAMVFGAFWPAEGALEALLDRVENSRDEPQARSARGVRQ</sequence>